<keyword evidence="2" id="KW-1185">Reference proteome</keyword>
<dbReference type="AlphaFoldDB" id="A0A7X3JZH8"/>
<gene>
    <name evidence="1" type="ORF">EDM21_11075</name>
</gene>
<dbReference type="EMBL" id="RHLK01000005">
    <property type="protein sequence ID" value="MVP00052.1"/>
    <property type="molecule type" value="Genomic_DNA"/>
</dbReference>
<protein>
    <recommendedName>
        <fullName evidence="3">DUF3939 domain-containing protein</fullName>
    </recommendedName>
</protein>
<dbReference type="PROSITE" id="PS51257">
    <property type="entry name" value="PROKAR_LIPOPROTEIN"/>
    <property type="match status" value="1"/>
</dbReference>
<name>A0A7X3JZH8_9BACL</name>
<dbReference type="RefSeq" id="WP_157335501.1">
    <property type="nucleotide sequence ID" value="NZ_RHLK01000005.1"/>
</dbReference>
<evidence type="ECO:0008006" key="3">
    <source>
        <dbReference type="Google" id="ProtNLM"/>
    </source>
</evidence>
<dbReference type="Proteomes" id="UP000490800">
    <property type="component" value="Unassembled WGS sequence"/>
</dbReference>
<comment type="caution">
    <text evidence="1">The sequence shown here is derived from an EMBL/GenBank/DDBJ whole genome shotgun (WGS) entry which is preliminary data.</text>
</comment>
<organism evidence="1 2">
    <name type="scientific">Paenibacillus lutrae</name>
    <dbReference type="NCBI Taxonomy" id="2078573"/>
    <lineage>
        <taxon>Bacteria</taxon>
        <taxon>Bacillati</taxon>
        <taxon>Bacillota</taxon>
        <taxon>Bacilli</taxon>
        <taxon>Bacillales</taxon>
        <taxon>Paenibacillaceae</taxon>
        <taxon>Paenibacillus</taxon>
    </lineage>
</organism>
<accession>A0A7X3JZH8</accession>
<sequence>MKIRSGGSASRMLVCIAALISLTLLGGCMYPKEMKKENQTNPSEYIAVVQQSIETYHQKKSVYPIKNSEMDTPLYEKYVIDFQKLKNSGYLTNLPANAYESGGDYMYVLVDPEDKPRVKMFDLIAYRAVSDIQKKVYDYFGKNNAAVPGGELYSPGFYYVDFDKLNMKAPEIKSVFNRQNRIHFLVHETGKVAIDYGPDLAGLIREKQLQSTLKKGQKLLPLLVEEGHFVPIQSFDYEWDEGKQIPVPVLK</sequence>
<evidence type="ECO:0000313" key="2">
    <source>
        <dbReference type="Proteomes" id="UP000490800"/>
    </source>
</evidence>
<dbReference type="OrthoDB" id="2449131at2"/>
<reference evidence="1 2" key="1">
    <citation type="journal article" date="2019" name="Microorganisms">
        <title>Paenibacillus lutrae sp. nov., A Chitinolytic Species Isolated from A River Otter in Castril Natural Park, Granada, Spain.</title>
        <authorList>
            <person name="Rodriguez M."/>
            <person name="Reina J.C."/>
            <person name="Bejar V."/>
            <person name="Llamas I."/>
        </authorList>
    </citation>
    <scope>NUCLEOTIDE SEQUENCE [LARGE SCALE GENOMIC DNA]</scope>
    <source>
        <strain evidence="1 2">N10</strain>
    </source>
</reference>
<proteinExistence type="predicted"/>
<evidence type="ECO:0000313" key="1">
    <source>
        <dbReference type="EMBL" id="MVP00052.1"/>
    </source>
</evidence>